<protein>
    <submittedName>
        <fullName evidence="8">Type II secretion system F family protein</fullName>
    </submittedName>
</protein>
<sequence>MSDGNEPWALYLLIFILVAVAIQQLQQGLGTARSLRRQKQKRFASLEAAGNPASLEELRRRSTRWSQSFLARHANQLIVQSGTQLAWSTIALMGLGLTLVMSLLLPVPASGALRALLATAVAISLIEGWLRIKRARRIARFGEQLPDVIDVIVRSLRAGHPLAVALNLVARETPHPAGHEFALVVDEVNYGRSLSEALEHLSDRVGYPELRFFVASTAIAHQTGGNLGEILSRLSRMLRDRFRLGRRVRALSAEGRFSGYALSVLPVALFGIINLVSASYYADFWNSAAARPLLAISIALLLVGNLVIYRLVNFKV</sequence>
<accession>A0AA41Z0I9</accession>
<dbReference type="RefSeq" id="WP_282588321.1">
    <property type="nucleotide sequence ID" value="NZ_JAMOIM010000036.1"/>
</dbReference>
<feature type="transmembrane region" description="Helical" evidence="6">
    <location>
        <begin position="12"/>
        <end position="32"/>
    </location>
</feature>
<proteinExistence type="predicted"/>
<feature type="transmembrane region" description="Helical" evidence="6">
    <location>
        <begin position="111"/>
        <end position="130"/>
    </location>
</feature>
<keyword evidence="4 6" id="KW-1133">Transmembrane helix</keyword>
<dbReference type="Pfam" id="PF00482">
    <property type="entry name" value="T2SSF"/>
    <property type="match status" value="1"/>
</dbReference>
<evidence type="ECO:0000256" key="6">
    <source>
        <dbReference type="SAM" id="Phobius"/>
    </source>
</evidence>
<dbReference type="Proteomes" id="UP001165667">
    <property type="component" value="Unassembled WGS sequence"/>
</dbReference>
<feature type="transmembrane region" description="Helical" evidence="6">
    <location>
        <begin position="257"/>
        <end position="281"/>
    </location>
</feature>
<evidence type="ECO:0000256" key="1">
    <source>
        <dbReference type="ARBA" id="ARBA00004651"/>
    </source>
</evidence>
<keyword evidence="3 6" id="KW-0812">Transmembrane</keyword>
<dbReference type="PANTHER" id="PTHR35007:SF1">
    <property type="entry name" value="PILUS ASSEMBLY PROTEIN"/>
    <property type="match status" value="1"/>
</dbReference>
<evidence type="ECO:0000256" key="4">
    <source>
        <dbReference type="ARBA" id="ARBA00022989"/>
    </source>
</evidence>
<evidence type="ECO:0000256" key="5">
    <source>
        <dbReference type="ARBA" id="ARBA00023136"/>
    </source>
</evidence>
<reference evidence="8" key="1">
    <citation type="submission" date="2022-05" db="EMBL/GenBank/DDBJ databases">
        <authorList>
            <person name="Pankratov T."/>
        </authorList>
    </citation>
    <scope>NUCLEOTIDE SEQUENCE</scope>
    <source>
        <strain evidence="8">BP6-180914</strain>
    </source>
</reference>
<keyword evidence="2" id="KW-1003">Cell membrane</keyword>
<dbReference type="GO" id="GO:0005886">
    <property type="term" value="C:plasma membrane"/>
    <property type="evidence" value="ECO:0007669"/>
    <property type="project" value="UniProtKB-SubCell"/>
</dbReference>
<name>A0AA41Z0I9_9HYPH</name>
<organism evidence="8 9">
    <name type="scientific">Lichenifustis flavocetrariae</name>
    <dbReference type="NCBI Taxonomy" id="2949735"/>
    <lineage>
        <taxon>Bacteria</taxon>
        <taxon>Pseudomonadati</taxon>
        <taxon>Pseudomonadota</taxon>
        <taxon>Alphaproteobacteria</taxon>
        <taxon>Hyphomicrobiales</taxon>
        <taxon>Lichenihabitantaceae</taxon>
        <taxon>Lichenifustis</taxon>
    </lineage>
</organism>
<comment type="caution">
    <text evidence="8">The sequence shown here is derived from an EMBL/GenBank/DDBJ whole genome shotgun (WGS) entry which is preliminary data.</text>
</comment>
<dbReference type="EMBL" id="JAMOIM010000036">
    <property type="protein sequence ID" value="MCW6511946.1"/>
    <property type="molecule type" value="Genomic_DNA"/>
</dbReference>
<gene>
    <name evidence="8" type="ORF">M8523_28745</name>
</gene>
<dbReference type="InterPro" id="IPR018076">
    <property type="entry name" value="T2SS_GspF_dom"/>
</dbReference>
<keyword evidence="5 6" id="KW-0472">Membrane</keyword>
<evidence type="ECO:0000256" key="2">
    <source>
        <dbReference type="ARBA" id="ARBA00022475"/>
    </source>
</evidence>
<feature type="domain" description="Type II secretion system protein GspF" evidence="7">
    <location>
        <begin position="149"/>
        <end position="273"/>
    </location>
</feature>
<evidence type="ECO:0000313" key="9">
    <source>
        <dbReference type="Proteomes" id="UP001165667"/>
    </source>
</evidence>
<evidence type="ECO:0000313" key="8">
    <source>
        <dbReference type="EMBL" id="MCW6511946.1"/>
    </source>
</evidence>
<evidence type="ECO:0000259" key="7">
    <source>
        <dbReference type="Pfam" id="PF00482"/>
    </source>
</evidence>
<evidence type="ECO:0000256" key="3">
    <source>
        <dbReference type="ARBA" id="ARBA00022692"/>
    </source>
</evidence>
<dbReference type="InterPro" id="IPR042094">
    <property type="entry name" value="T2SS_GspF_sf"/>
</dbReference>
<dbReference type="PANTHER" id="PTHR35007">
    <property type="entry name" value="INTEGRAL MEMBRANE PROTEIN-RELATED"/>
    <property type="match status" value="1"/>
</dbReference>
<comment type="subcellular location">
    <subcellularLocation>
        <location evidence="1">Cell membrane</location>
        <topology evidence="1">Multi-pass membrane protein</topology>
    </subcellularLocation>
</comment>
<feature type="transmembrane region" description="Helical" evidence="6">
    <location>
        <begin position="293"/>
        <end position="312"/>
    </location>
</feature>
<feature type="transmembrane region" description="Helical" evidence="6">
    <location>
        <begin position="85"/>
        <end position="105"/>
    </location>
</feature>
<dbReference type="Gene3D" id="1.20.81.30">
    <property type="entry name" value="Type II secretion system (T2SS), domain F"/>
    <property type="match status" value="1"/>
</dbReference>
<dbReference type="AlphaFoldDB" id="A0AA41Z0I9"/>
<keyword evidence="9" id="KW-1185">Reference proteome</keyword>